<accession>A0A8K0EQE1</accession>
<protein>
    <submittedName>
        <fullName evidence="8">SOS2 protein</fullName>
    </submittedName>
</protein>
<dbReference type="SMART" id="SM00147">
    <property type="entry name" value="RasGEF"/>
    <property type="match status" value="1"/>
</dbReference>
<dbReference type="Gene3D" id="1.20.900.10">
    <property type="entry name" value="Dbl homology (DH) domain"/>
    <property type="match status" value="1"/>
</dbReference>
<dbReference type="InterPro" id="IPR001849">
    <property type="entry name" value="PH_domain"/>
</dbReference>
<dbReference type="InterPro" id="IPR036964">
    <property type="entry name" value="RASGEF_cat_dom_sf"/>
</dbReference>
<feature type="compositionally biased region" description="Basic and acidic residues" evidence="3">
    <location>
        <begin position="1063"/>
        <end position="1079"/>
    </location>
</feature>
<feature type="domain" description="PH" evidence="4">
    <location>
        <begin position="447"/>
        <end position="550"/>
    </location>
</feature>
<feature type="domain" description="DH" evidence="6">
    <location>
        <begin position="206"/>
        <end position="396"/>
    </location>
</feature>
<dbReference type="CDD" id="cd22541">
    <property type="entry name" value="SP5_N"/>
    <property type="match status" value="1"/>
</dbReference>
<dbReference type="Gene3D" id="2.30.29.30">
    <property type="entry name" value="Pleckstrin-homology domain (PH domain)/Phosphotyrosine-binding domain (PTB)"/>
    <property type="match status" value="1"/>
</dbReference>
<proteinExistence type="predicted"/>
<dbReference type="CDD" id="cd22915">
    <property type="entry name" value="HFD_SOS1_rpt2"/>
    <property type="match status" value="1"/>
</dbReference>
<evidence type="ECO:0000259" key="6">
    <source>
        <dbReference type="PROSITE" id="PS50010"/>
    </source>
</evidence>
<feature type="region of interest" description="Disordered" evidence="3">
    <location>
        <begin position="1015"/>
        <end position="1184"/>
    </location>
</feature>
<dbReference type="PROSITE" id="PS50010">
    <property type="entry name" value="DH_2"/>
    <property type="match status" value="1"/>
</dbReference>
<dbReference type="InterPro" id="IPR055251">
    <property type="entry name" value="SOS1_NGEF_PH"/>
</dbReference>
<dbReference type="PANTHER" id="PTHR23113:SF363">
    <property type="entry name" value="PROTEIN SON OF SEVENLESS"/>
    <property type="match status" value="1"/>
</dbReference>
<dbReference type="InterPro" id="IPR000219">
    <property type="entry name" value="DH_dom"/>
</dbReference>
<dbReference type="Gene3D" id="1.20.870.10">
    <property type="entry name" value="Son of sevenless (SoS) protein Chain: S domain 1"/>
    <property type="match status" value="1"/>
</dbReference>
<dbReference type="Pfam" id="PF00617">
    <property type="entry name" value="RasGEF"/>
    <property type="match status" value="1"/>
</dbReference>
<dbReference type="InterPro" id="IPR008937">
    <property type="entry name" value="Ras-like_GEF"/>
</dbReference>
<dbReference type="GO" id="GO:0005886">
    <property type="term" value="C:plasma membrane"/>
    <property type="evidence" value="ECO:0007669"/>
    <property type="project" value="TreeGrafter"/>
</dbReference>
<dbReference type="GO" id="GO:0046982">
    <property type="term" value="F:protein heterodimerization activity"/>
    <property type="evidence" value="ECO:0007669"/>
    <property type="project" value="InterPro"/>
</dbReference>
<evidence type="ECO:0000313" key="8">
    <source>
        <dbReference type="EMBL" id="CAH1262242.1"/>
    </source>
</evidence>
<feature type="compositionally biased region" description="Pro residues" evidence="3">
    <location>
        <begin position="1174"/>
        <end position="1184"/>
    </location>
</feature>
<dbReference type="InterPro" id="IPR023578">
    <property type="entry name" value="Ras_GEF_dom_sf"/>
</dbReference>
<feature type="compositionally biased region" description="Polar residues" evidence="3">
    <location>
        <begin position="1042"/>
        <end position="1052"/>
    </location>
</feature>
<gene>
    <name evidence="8" type="primary">SOS2</name>
    <name evidence="8" type="ORF">BLAG_LOCUS17392</name>
</gene>
<dbReference type="SUPFAM" id="SSF47113">
    <property type="entry name" value="Histone-fold"/>
    <property type="match status" value="1"/>
</dbReference>
<dbReference type="CDD" id="cd01261">
    <property type="entry name" value="PH_SOS"/>
    <property type="match status" value="1"/>
</dbReference>
<dbReference type="InterPro" id="IPR009072">
    <property type="entry name" value="Histone-fold"/>
</dbReference>
<evidence type="ECO:0000256" key="2">
    <source>
        <dbReference type="PROSITE-ProRule" id="PRU00168"/>
    </source>
</evidence>
<dbReference type="InterPro" id="IPR000651">
    <property type="entry name" value="Ras-like_Gua-exchang_fac_N"/>
</dbReference>
<dbReference type="PROSITE" id="PS50009">
    <property type="entry name" value="RASGEF_CAT"/>
    <property type="match status" value="1"/>
</dbReference>
<dbReference type="GO" id="GO:0005085">
    <property type="term" value="F:guanyl-nucleotide exchange factor activity"/>
    <property type="evidence" value="ECO:0007669"/>
    <property type="project" value="UniProtKB-KW"/>
</dbReference>
<evidence type="ECO:0000259" key="4">
    <source>
        <dbReference type="PROSITE" id="PS50003"/>
    </source>
</evidence>
<dbReference type="InterPro" id="IPR011993">
    <property type="entry name" value="PH-like_dom_sf"/>
</dbReference>
<dbReference type="SMART" id="SM00325">
    <property type="entry name" value="RhoGEF"/>
    <property type="match status" value="1"/>
</dbReference>
<dbReference type="InterPro" id="IPR019804">
    <property type="entry name" value="Ras_G-nucl-exch_fac_CS"/>
</dbReference>
<evidence type="ECO:0000259" key="7">
    <source>
        <dbReference type="PROSITE" id="PS50212"/>
    </source>
</evidence>
<dbReference type="InterPro" id="IPR035899">
    <property type="entry name" value="DBL_dom_sf"/>
</dbReference>
<dbReference type="CDD" id="cd00160">
    <property type="entry name" value="RhoGEF"/>
    <property type="match status" value="1"/>
</dbReference>
<keyword evidence="1 2" id="KW-0344">Guanine-nucleotide releasing factor</keyword>
<dbReference type="GO" id="GO:0007265">
    <property type="term" value="P:Ras protein signal transduction"/>
    <property type="evidence" value="ECO:0007669"/>
    <property type="project" value="TreeGrafter"/>
</dbReference>
<dbReference type="CDD" id="cd00155">
    <property type="entry name" value="RasGEF"/>
    <property type="match status" value="1"/>
</dbReference>
<dbReference type="PROSITE" id="PS00720">
    <property type="entry name" value="RASGEF"/>
    <property type="match status" value="1"/>
</dbReference>
<dbReference type="EMBL" id="OV696689">
    <property type="protein sequence ID" value="CAH1262242.1"/>
    <property type="molecule type" value="Genomic_DNA"/>
</dbReference>
<dbReference type="SUPFAM" id="SSF48366">
    <property type="entry name" value="Ras GEF"/>
    <property type="match status" value="1"/>
</dbReference>
<dbReference type="PROSITE" id="PS50003">
    <property type="entry name" value="PH_DOMAIN"/>
    <property type="match status" value="1"/>
</dbReference>
<evidence type="ECO:0000313" key="9">
    <source>
        <dbReference type="Proteomes" id="UP000838412"/>
    </source>
</evidence>
<dbReference type="PROSITE" id="PS50212">
    <property type="entry name" value="RASGEF_NTER"/>
    <property type="match status" value="1"/>
</dbReference>
<dbReference type="Gene3D" id="6.10.250.3060">
    <property type="match status" value="1"/>
</dbReference>
<organism evidence="8 9">
    <name type="scientific">Branchiostoma lanceolatum</name>
    <name type="common">Common lancelet</name>
    <name type="synonym">Amphioxus lanceolatum</name>
    <dbReference type="NCBI Taxonomy" id="7740"/>
    <lineage>
        <taxon>Eukaryota</taxon>
        <taxon>Metazoa</taxon>
        <taxon>Chordata</taxon>
        <taxon>Cephalochordata</taxon>
        <taxon>Leptocardii</taxon>
        <taxon>Amphioxiformes</taxon>
        <taxon>Branchiostomatidae</taxon>
        <taxon>Branchiostoma</taxon>
    </lineage>
</organism>
<evidence type="ECO:0000256" key="3">
    <source>
        <dbReference type="SAM" id="MobiDB-lite"/>
    </source>
</evidence>
<dbReference type="Pfam" id="PF22697">
    <property type="entry name" value="SOS1_NGEF_PH"/>
    <property type="match status" value="1"/>
</dbReference>
<sequence length="1334" mass="153065">MYSAAGTITDALTYDFDSEENAPKWHGLIVPALRKVQQQVHPHLTARDDALEYIEGLILQLLGMLCSCHPHTVQDVEERVQRTFPHPIDKWAIGDAQSALDRYKKKSPLVLPHDKIHPLLKEVLGYKVDQQVSLYIVAVLEYISADILKLAGNYVKNIRHREMSCQDIKVAMCADKVLMDMFHQDEDMSLSNVEEEPPPIRRGSLSFEEQVKELIMEETQYIRDLNMIIKVFRDPMAVNPKLFSEQDLDQIFSNILDVHELSITFLGLLEDTMEMTDENNPAAAAGGCFEEMAENAEFDVYLTYAQDMMSPASRQRHSQVLVKPKVALFFQSVSQGFKEAVQYVLPKLLLEPIYHCLHYFEVIKLLLKTCPDEEDKESLEQAHGTLRPLQLQLERICEGKLPKRKPGDYSIRFQRRPGNRSSLAKLNEIQKSIDGWEGKDIGQSCNEFIMDGQLGMFSKNRATERHVFLFDGLILACKPNQRRSVTGNATEYRLKETFFMRKIVINDKEDCDEIKHAFEIVARDQPNTIFFAKNEDEKNNWMAALITLHCRSTLERMLDSILLEEEKKQPLRLPDESQYRFAMEDRPDNIVFEDNQQSLVGVPVIKGGSLIKLIERLTYHMYADPTFVRTFLTTYRSISKPCELLDLLIERFEIPEPFPTPEDQAAIDRGEVIVREDLKRFRKEYAQPVQLRVLNVFRHWVDHHFYDFERDKELLDKLMEFIEGVKGKTMRKWVDSITKIVSRQTSCENVPREITFERTPPSIEWYIARTPDQFELLTLHPIEIARQLTLLEFDLYRAVKPSELVGSVWTKKDKHKTSPNLLKMIHHSTCLTRWMERCIVEARNIDERVAMLSRVIEILMVFQELNNFNGVLEIVSALESAAVHRLEHTFKQVSEKKLAALDAAKELNADHYKKYTEKLRSINPPCVPFFGMYLTNILKTEEGNPDFLPNYPDGIINFSKRRKVAEITGEIQQYQNQPYCLTVEQDVRRFFENLDPLEERTEQEFDDYLYKQSLEIEPRNAKQPPKYQRKTDYPLKTPGIKPSSSRHMSVSGTLRGGGNLVPLDKEPRSFRYHEVHDDDAGGSTTPHVNTPPSPRTPLTPPSNTGFDHSVFASVQIPPTGPAQNPSSATKHPRQADSDNASPPPLPPRTRKRDSSREEPPMTPRAIPQSSDAPELPPRTPLPVPDLPPELLSLCLTTGLLCPRGEPPRLLVSMAARRCRLSDMCPSWHQSCRPRPTNRRRHMPRHMRSDDQCVFPSHGLGKSTTVEQTGACASRARCTPSIHAAVVKTCGQDTTFWSTLTPRSPETDGHQHCLPTSQVDFLCHWCCIAKINVCS</sequence>
<dbReference type="Gene3D" id="1.10.20.10">
    <property type="entry name" value="Histone, subunit A"/>
    <property type="match status" value="1"/>
</dbReference>
<reference evidence="8" key="1">
    <citation type="submission" date="2022-01" db="EMBL/GenBank/DDBJ databases">
        <authorList>
            <person name="Braso-Vives M."/>
        </authorList>
    </citation>
    <scope>NUCLEOTIDE SEQUENCE</scope>
</reference>
<dbReference type="SUPFAM" id="SSF48065">
    <property type="entry name" value="DBL homology domain (DH-domain)"/>
    <property type="match status" value="1"/>
</dbReference>
<feature type="domain" description="Ras-GEF" evidence="5">
    <location>
        <begin position="780"/>
        <end position="1019"/>
    </location>
</feature>
<evidence type="ECO:0000256" key="1">
    <source>
        <dbReference type="ARBA" id="ARBA00022658"/>
    </source>
</evidence>
<dbReference type="Proteomes" id="UP000838412">
    <property type="component" value="Chromosome 4"/>
</dbReference>
<dbReference type="SMART" id="SM00233">
    <property type="entry name" value="PH"/>
    <property type="match status" value="1"/>
</dbReference>
<feature type="compositionally biased region" description="Pro residues" evidence="3">
    <location>
        <begin position="1089"/>
        <end position="1100"/>
    </location>
</feature>
<dbReference type="Pfam" id="PF00621">
    <property type="entry name" value="RhoGEF"/>
    <property type="match status" value="1"/>
</dbReference>
<dbReference type="PANTHER" id="PTHR23113">
    <property type="entry name" value="GUANINE NUCLEOTIDE EXCHANGE FACTOR"/>
    <property type="match status" value="1"/>
</dbReference>
<name>A0A8K0EQE1_BRALA</name>
<dbReference type="SMART" id="SM00229">
    <property type="entry name" value="RasGEFN"/>
    <property type="match status" value="1"/>
</dbReference>
<keyword evidence="9" id="KW-1185">Reference proteome</keyword>
<dbReference type="CDD" id="cd06224">
    <property type="entry name" value="REM"/>
    <property type="match status" value="1"/>
</dbReference>
<feature type="domain" description="N-terminal Ras-GEF" evidence="7">
    <location>
        <begin position="601"/>
        <end position="745"/>
    </location>
</feature>
<dbReference type="CDD" id="cd22914">
    <property type="entry name" value="HFD_SOS1_rpt1"/>
    <property type="match status" value="1"/>
</dbReference>
<dbReference type="Pfam" id="PF00618">
    <property type="entry name" value="RasGEF_N"/>
    <property type="match status" value="1"/>
</dbReference>
<evidence type="ECO:0000259" key="5">
    <source>
        <dbReference type="PROSITE" id="PS50009"/>
    </source>
</evidence>
<dbReference type="InterPro" id="IPR001895">
    <property type="entry name" value="RASGEF_cat_dom"/>
</dbReference>
<dbReference type="FunFam" id="1.10.20.10:FF:000029">
    <property type="entry name" value="son of sevenless homolog 1 isoform X1"/>
    <property type="match status" value="1"/>
</dbReference>
<dbReference type="Gene3D" id="1.10.840.10">
    <property type="entry name" value="Ras guanine-nucleotide exchange factors catalytic domain"/>
    <property type="match status" value="1"/>
</dbReference>
<dbReference type="SUPFAM" id="SSF50729">
    <property type="entry name" value="PH domain-like"/>
    <property type="match status" value="1"/>
</dbReference>
<dbReference type="OrthoDB" id="546434at2759"/>